<protein>
    <recommendedName>
        <fullName evidence="1">Terpene synthase</fullName>
        <ecNumber evidence="1">4.2.3.-</ecNumber>
    </recommendedName>
</protein>
<accession>A0A150R7G4</accession>
<comment type="similarity">
    <text evidence="1">Belongs to the terpene synthase family.</text>
</comment>
<gene>
    <name evidence="2" type="ORF">BE17_28270</name>
</gene>
<dbReference type="PANTHER" id="PTHR35201:SF4">
    <property type="entry name" value="BETA-PINACENE SYNTHASE-RELATED"/>
    <property type="match status" value="1"/>
</dbReference>
<dbReference type="Gene3D" id="1.10.600.10">
    <property type="entry name" value="Farnesyl Diphosphate Synthase"/>
    <property type="match status" value="1"/>
</dbReference>
<evidence type="ECO:0000313" key="2">
    <source>
        <dbReference type="EMBL" id="KYF75876.1"/>
    </source>
</evidence>
<dbReference type="EMBL" id="JEMB01003081">
    <property type="protein sequence ID" value="KYF75876.1"/>
    <property type="molecule type" value="Genomic_DNA"/>
</dbReference>
<dbReference type="SFLD" id="SFLDS00005">
    <property type="entry name" value="Isoprenoid_Synthase_Type_I"/>
    <property type="match status" value="1"/>
</dbReference>
<comment type="cofactor">
    <cofactor evidence="1">
        <name>Mg(2+)</name>
        <dbReference type="ChEBI" id="CHEBI:18420"/>
    </cofactor>
</comment>
<dbReference type="Proteomes" id="UP000075635">
    <property type="component" value="Unassembled WGS sequence"/>
</dbReference>
<keyword evidence="1" id="KW-0479">Metal-binding</keyword>
<keyword evidence="1" id="KW-0460">Magnesium</keyword>
<dbReference type="AlphaFoldDB" id="A0A150R7G4"/>
<dbReference type="SUPFAM" id="SSF48576">
    <property type="entry name" value="Terpenoid synthases"/>
    <property type="match status" value="1"/>
</dbReference>
<dbReference type="InterPro" id="IPR034686">
    <property type="entry name" value="Terpene_cyclase-like_2"/>
</dbReference>
<dbReference type="SMR" id="A0A150R7G4"/>
<dbReference type="GO" id="GO:0010333">
    <property type="term" value="F:terpene synthase activity"/>
    <property type="evidence" value="ECO:0007669"/>
    <property type="project" value="InterPro"/>
</dbReference>
<dbReference type="InterPro" id="IPR008949">
    <property type="entry name" value="Isoprenoid_synthase_dom_sf"/>
</dbReference>
<evidence type="ECO:0000256" key="1">
    <source>
        <dbReference type="RuleBase" id="RU366034"/>
    </source>
</evidence>
<organism evidence="2 3">
    <name type="scientific">Sorangium cellulosum</name>
    <name type="common">Polyangium cellulosum</name>
    <dbReference type="NCBI Taxonomy" id="56"/>
    <lineage>
        <taxon>Bacteria</taxon>
        <taxon>Pseudomonadati</taxon>
        <taxon>Myxococcota</taxon>
        <taxon>Polyangia</taxon>
        <taxon>Polyangiales</taxon>
        <taxon>Polyangiaceae</taxon>
        <taxon>Sorangium</taxon>
    </lineage>
</organism>
<evidence type="ECO:0000313" key="3">
    <source>
        <dbReference type="Proteomes" id="UP000075635"/>
    </source>
</evidence>
<dbReference type="SFLD" id="SFLDG01020">
    <property type="entry name" value="Terpene_Cyclase_Like_2"/>
    <property type="match status" value="1"/>
</dbReference>
<dbReference type="EC" id="4.2.3.-" evidence="1"/>
<reference evidence="2 3" key="1">
    <citation type="submission" date="2014-02" db="EMBL/GenBank/DDBJ databases">
        <title>The small core and large imbalanced accessory genome model reveals a collaborative survival strategy of Sorangium cellulosum strains in nature.</title>
        <authorList>
            <person name="Han K."/>
            <person name="Peng R."/>
            <person name="Blom J."/>
            <person name="Li Y.-Z."/>
        </authorList>
    </citation>
    <scope>NUCLEOTIDE SEQUENCE [LARGE SCALE GENOMIC DNA]</scope>
    <source>
        <strain evidence="2 3">So0011-07</strain>
    </source>
</reference>
<dbReference type="GO" id="GO:0046872">
    <property type="term" value="F:metal ion binding"/>
    <property type="evidence" value="ECO:0007669"/>
    <property type="project" value="UniProtKB-KW"/>
</dbReference>
<comment type="caution">
    <text evidence="2">The sequence shown here is derived from an EMBL/GenBank/DDBJ whole genome shotgun (WGS) entry which is preliminary data.</text>
</comment>
<dbReference type="PANTHER" id="PTHR35201">
    <property type="entry name" value="TERPENE SYNTHASE"/>
    <property type="match status" value="1"/>
</dbReference>
<dbReference type="Pfam" id="PF19086">
    <property type="entry name" value="Terpene_syn_C_2"/>
    <property type="match status" value="1"/>
</dbReference>
<name>A0A150R7G4_SORCE</name>
<sequence length="299" mass="33708">MGSELAAQRYLSNDIAGLMARWIPGAVGPDLDVTIDGVIVATLLDDQIDSGLADQPEEVARICQAMLSVIRPDAAAPRSPSKPLINAFADVWGRLTQGRTATFCARTARHWQWYLDAYVDEAKNRNRAIMPTRAEHFELRRRSGFVYAMMDMTERAYQFEAPELAWHTPQIQSMLTITADVVDTLNDLHSLEKEEGRGDLHNFVLVVQHERRCSRAEAIAETRDSVHEWIASFIKLTEEIPELCASLGLTEPERDNVRQLVTGMKTAMRGYFDWSCKTDRYATTNLVRAGQAAYPHDLL</sequence>
<proteinExistence type="inferred from homology"/>
<keyword evidence="1" id="KW-0456">Lyase</keyword>